<keyword evidence="1" id="KW-0812">Transmembrane</keyword>
<feature type="transmembrane region" description="Helical" evidence="1">
    <location>
        <begin position="52"/>
        <end position="73"/>
    </location>
</feature>
<dbReference type="PANTHER" id="PTHR14969">
    <property type="entry name" value="SPHINGOSINE-1-PHOSPHATE PHOSPHOHYDROLASE"/>
    <property type="match status" value="1"/>
</dbReference>
<keyword evidence="1" id="KW-1133">Transmembrane helix</keyword>
<evidence type="ECO:0000313" key="4">
    <source>
        <dbReference type="Proteomes" id="UP000034606"/>
    </source>
</evidence>
<dbReference type="Gene3D" id="1.20.144.10">
    <property type="entry name" value="Phosphatidic acid phosphatase type 2/haloperoxidase"/>
    <property type="match status" value="1"/>
</dbReference>
<dbReference type="SMART" id="SM00014">
    <property type="entry name" value="acidPPc"/>
    <property type="match status" value="1"/>
</dbReference>
<accession>A0A0G0EAN0</accession>
<keyword evidence="1" id="KW-0472">Membrane</keyword>
<gene>
    <name evidence="3" type="ORF">US05_C0007G0021</name>
</gene>
<dbReference type="Proteomes" id="UP000034606">
    <property type="component" value="Unassembled WGS sequence"/>
</dbReference>
<organism evidence="3 4">
    <name type="scientific">Candidatus Nomurabacteria bacterium GW2011_GWA1_36_15</name>
    <dbReference type="NCBI Taxonomy" id="1618728"/>
    <lineage>
        <taxon>Bacteria</taxon>
        <taxon>Candidatus Nomuraibacteriota</taxon>
    </lineage>
</organism>
<evidence type="ECO:0000259" key="2">
    <source>
        <dbReference type="SMART" id="SM00014"/>
    </source>
</evidence>
<feature type="transmembrane region" description="Helical" evidence="1">
    <location>
        <begin position="148"/>
        <end position="164"/>
    </location>
</feature>
<feature type="transmembrane region" description="Helical" evidence="1">
    <location>
        <begin position="22"/>
        <end position="45"/>
    </location>
</feature>
<evidence type="ECO:0000313" key="3">
    <source>
        <dbReference type="EMBL" id="KKP98156.1"/>
    </source>
</evidence>
<dbReference type="SUPFAM" id="SSF48317">
    <property type="entry name" value="Acid phosphatase/Vanadium-dependent haloperoxidase"/>
    <property type="match status" value="1"/>
</dbReference>
<comment type="caution">
    <text evidence="3">The sequence shown here is derived from an EMBL/GenBank/DDBJ whole genome shotgun (WGS) entry which is preliminary data.</text>
</comment>
<sequence length="167" mass="19288">MNDSIFFFFYNLAHSSELFDQIVIFVADIFPYIVVILAFLFLIFYKKNFKETILIFFSSAFAWFLAYVLKFLFHTQRPFDLFPNVVSLFPETGYAFPSGHATFFMALAFALFFNHKKIGLSTQAGYLFIFFAFLIGASRIIAGVHFPVDILGGFVLGFFIAFFVKNR</sequence>
<dbReference type="Pfam" id="PF01569">
    <property type="entry name" value="PAP2"/>
    <property type="match status" value="1"/>
</dbReference>
<name>A0A0G0EAN0_9BACT</name>
<reference evidence="3 4" key="1">
    <citation type="journal article" date="2015" name="Nature">
        <title>rRNA introns, odd ribosomes, and small enigmatic genomes across a large radiation of phyla.</title>
        <authorList>
            <person name="Brown C.T."/>
            <person name="Hug L.A."/>
            <person name="Thomas B.C."/>
            <person name="Sharon I."/>
            <person name="Castelle C.J."/>
            <person name="Singh A."/>
            <person name="Wilkins M.J."/>
            <person name="Williams K.H."/>
            <person name="Banfield J.F."/>
        </authorList>
    </citation>
    <scope>NUCLEOTIDE SEQUENCE [LARGE SCALE GENOMIC DNA]</scope>
</reference>
<dbReference type="AlphaFoldDB" id="A0A0G0EAN0"/>
<dbReference type="EMBL" id="LBRM01000007">
    <property type="protein sequence ID" value="KKP98156.1"/>
    <property type="molecule type" value="Genomic_DNA"/>
</dbReference>
<dbReference type="PANTHER" id="PTHR14969:SF13">
    <property type="entry name" value="AT30094P"/>
    <property type="match status" value="1"/>
</dbReference>
<protein>
    <submittedName>
        <fullName evidence="3">Phosphoesterase PA-phosphatase releated protein</fullName>
    </submittedName>
</protein>
<feature type="transmembrane region" description="Helical" evidence="1">
    <location>
        <begin position="93"/>
        <end position="113"/>
    </location>
</feature>
<evidence type="ECO:0000256" key="1">
    <source>
        <dbReference type="SAM" id="Phobius"/>
    </source>
</evidence>
<dbReference type="InterPro" id="IPR036938">
    <property type="entry name" value="PAP2/HPO_sf"/>
</dbReference>
<dbReference type="InterPro" id="IPR000326">
    <property type="entry name" value="PAP2/HPO"/>
</dbReference>
<proteinExistence type="predicted"/>
<feature type="transmembrane region" description="Helical" evidence="1">
    <location>
        <begin position="125"/>
        <end position="142"/>
    </location>
</feature>
<feature type="domain" description="Phosphatidic acid phosphatase type 2/haloperoxidase" evidence="2">
    <location>
        <begin position="52"/>
        <end position="165"/>
    </location>
</feature>